<proteinExistence type="predicted"/>
<dbReference type="eggNOG" id="COG4858">
    <property type="taxonomic scope" value="Bacteria"/>
</dbReference>
<feature type="region of interest" description="Disordered" evidence="1">
    <location>
        <begin position="1"/>
        <end position="33"/>
    </location>
</feature>
<dbReference type="AlphaFoldDB" id="A0A0R1W207"/>
<feature type="compositionally biased region" description="Basic and acidic residues" evidence="1">
    <location>
        <begin position="16"/>
        <end position="33"/>
    </location>
</feature>
<dbReference type="RefSeq" id="WP_010622571.1">
    <property type="nucleotide sequence ID" value="NZ_AZGF01000017.1"/>
</dbReference>
<evidence type="ECO:0008006" key="5">
    <source>
        <dbReference type="Google" id="ProtNLM"/>
    </source>
</evidence>
<protein>
    <recommendedName>
        <fullName evidence="5">Integral membrane protein</fullName>
    </recommendedName>
</protein>
<feature type="transmembrane region" description="Helical" evidence="2">
    <location>
        <begin position="221"/>
        <end position="240"/>
    </location>
</feature>
<keyword evidence="2" id="KW-1133">Transmembrane helix</keyword>
<name>A0A0R1W207_9LACO</name>
<sequence>MSENNQPRNAAAGSAQRERVHQDNANEHRQFSEYGLTKRNEEFMFQLNKQLDEQGIKEDKKPDAIQTTIDALLEGQKKGDTAKRLFGTPTEKADELIHGPKQPVGGPREQSSFKLLAIDNGLMFFNIFAIMFGLMGVFSPKSLSNQGSMSGTSGILAIILIAVFGGMLFAWVSKTIQPAPKGKPQHNIWYKIGVVALALVVWIGIYFAVGFMPARGINAQLPGFVYIILAVAGFAGDIYLRRRYHIVGGAFGSQPRQQQQRSRR</sequence>
<organism evidence="3 4">
    <name type="scientific">Paucilactobacillus suebicus DSM 5007 = KCTC 3549</name>
    <dbReference type="NCBI Taxonomy" id="1423807"/>
    <lineage>
        <taxon>Bacteria</taxon>
        <taxon>Bacillati</taxon>
        <taxon>Bacillota</taxon>
        <taxon>Bacilli</taxon>
        <taxon>Lactobacillales</taxon>
        <taxon>Lactobacillaceae</taxon>
        <taxon>Paucilactobacillus</taxon>
    </lineage>
</organism>
<accession>A0A0R1W207</accession>
<dbReference type="PATRIC" id="fig|1423807.3.peg.639"/>
<feature type="transmembrane region" description="Helical" evidence="2">
    <location>
        <begin position="188"/>
        <end position="209"/>
    </location>
</feature>
<feature type="transmembrane region" description="Helical" evidence="2">
    <location>
        <begin position="155"/>
        <end position="176"/>
    </location>
</feature>
<dbReference type="Proteomes" id="UP000051820">
    <property type="component" value="Unassembled WGS sequence"/>
</dbReference>
<keyword evidence="2" id="KW-0812">Transmembrane</keyword>
<dbReference type="EMBL" id="AZGF01000017">
    <property type="protein sequence ID" value="KRM11629.1"/>
    <property type="molecule type" value="Genomic_DNA"/>
</dbReference>
<evidence type="ECO:0000313" key="3">
    <source>
        <dbReference type="EMBL" id="KRM11629.1"/>
    </source>
</evidence>
<dbReference type="Pfam" id="PF06570">
    <property type="entry name" value="DUF1129"/>
    <property type="match status" value="1"/>
</dbReference>
<evidence type="ECO:0000313" key="4">
    <source>
        <dbReference type="Proteomes" id="UP000051820"/>
    </source>
</evidence>
<comment type="caution">
    <text evidence="3">The sequence shown here is derived from an EMBL/GenBank/DDBJ whole genome shotgun (WGS) entry which is preliminary data.</text>
</comment>
<evidence type="ECO:0000256" key="2">
    <source>
        <dbReference type="SAM" id="Phobius"/>
    </source>
</evidence>
<keyword evidence="4" id="KW-1185">Reference proteome</keyword>
<feature type="transmembrane region" description="Helical" evidence="2">
    <location>
        <begin position="115"/>
        <end position="135"/>
    </location>
</feature>
<dbReference type="STRING" id="1423807.FD16_GL000631"/>
<evidence type="ECO:0000256" key="1">
    <source>
        <dbReference type="SAM" id="MobiDB-lite"/>
    </source>
</evidence>
<keyword evidence="2" id="KW-0472">Membrane</keyword>
<reference evidence="3 4" key="1">
    <citation type="journal article" date="2015" name="Genome Announc.">
        <title>Expanding the biotechnology potential of lactobacilli through comparative genomics of 213 strains and associated genera.</title>
        <authorList>
            <person name="Sun Z."/>
            <person name="Harris H.M."/>
            <person name="McCann A."/>
            <person name="Guo C."/>
            <person name="Argimon S."/>
            <person name="Zhang W."/>
            <person name="Yang X."/>
            <person name="Jeffery I.B."/>
            <person name="Cooney J.C."/>
            <person name="Kagawa T.F."/>
            <person name="Liu W."/>
            <person name="Song Y."/>
            <person name="Salvetti E."/>
            <person name="Wrobel A."/>
            <person name="Rasinkangas P."/>
            <person name="Parkhill J."/>
            <person name="Rea M.C."/>
            <person name="O'Sullivan O."/>
            <person name="Ritari J."/>
            <person name="Douillard F.P."/>
            <person name="Paul Ross R."/>
            <person name="Yang R."/>
            <person name="Briner A.E."/>
            <person name="Felis G.E."/>
            <person name="de Vos W.M."/>
            <person name="Barrangou R."/>
            <person name="Klaenhammer T.R."/>
            <person name="Caufield P.W."/>
            <person name="Cui Y."/>
            <person name="Zhang H."/>
            <person name="O'Toole P.W."/>
        </authorList>
    </citation>
    <scope>NUCLEOTIDE SEQUENCE [LARGE SCALE GENOMIC DNA]</scope>
    <source>
        <strain evidence="3 4">DSM 5007</strain>
    </source>
</reference>
<dbReference type="InterPro" id="IPR009214">
    <property type="entry name" value="DUF1129"/>
</dbReference>
<dbReference type="PIRSF" id="PIRSF033111">
    <property type="entry name" value="UCP033111"/>
    <property type="match status" value="1"/>
</dbReference>
<gene>
    <name evidence="3" type="ORF">FD16_GL000631</name>
</gene>
<dbReference type="OrthoDB" id="2143285at2"/>